<dbReference type="EMBL" id="QRDZ01000010">
    <property type="protein sequence ID" value="RED76854.1"/>
    <property type="molecule type" value="Genomic_DNA"/>
</dbReference>
<evidence type="ECO:0000313" key="1">
    <source>
        <dbReference type="EMBL" id="RED76854.1"/>
    </source>
</evidence>
<keyword evidence="2" id="KW-1185">Reference proteome</keyword>
<organism evidence="1 2">
    <name type="scientific">Cohnella phaseoli</name>
    <dbReference type="NCBI Taxonomy" id="456490"/>
    <lineage>
        <taxon>Bacteria</taxon>
        <taxon>Bacillati</taxon>
        <taxon>Bacillota</taxon>
        <taxon>Bacilli</taxon>
        <taxon>Bacillales</taxon>
        <taxon>Paenibacillaceae</taxon>
        <taxon>Cohnella</taxon>
    </lineage>
</organism>
<gene>
    <name evidence="1" type="ORF">DFP98_11073</name>
</gene>
<dbReference type="RefSeq" id="WP_116061323.1">
    <property type="nucleotide sequence ID" value="NZ_QRDZ01000010.1"/>
</dbReference>
<dbReference type="Proteomes" id="UP000256977">
    <property type="component" value="Unassembled WGS sequence"/>
</dbReference>
<accession>A0A3D9JS45</accession>
<evidence type="ECO:0000313" key="2">
    <source>
        <dbReference type="Proteomes" id="UP000256977"/>
    </source>
</evidence>
<dbReference type="Pfam" id="PF08795">
    <property type="entry name" value="DUF1796"/>
    <property type="match status" value="1"/>
</dbReference>
<dbReference type="OrthoDB" id="5326008at2"/>
<comment type="caution">
    <text evidence="1">The sequence shown here is derived from an EMBL/GenBank/DDBJ whole genome shotgun (WGS) entry which is preliminary data.</text>
</comment>
<name>A0A3D9JS45_9BACL</name>
<dbReference type="AlphaFoldDB" id="A0A3D9JS45"/>
<protein>
    <submittedName>
        <fullName evidence="1">Putative papain-like cysteine peptidase DUF1796</fullName>
    </submittedName>
</protein>
<reference evidence="1 2" key="1">
    <citation type="submission" date="2018-07" db="EMBL/GenBank/DDBJ databases">
        <title>Genomic Encyclopedia of Type Strains, Phase III (KMG-III): the genomes of soil and plant-associated and newly described type strains.</title>
        <authorList>
            <person name="Whitman W."/>
        </authorList>
    </citation>
    <scope>NUCLEOTIDE SEQUENCE [LARGE SCALE GENOMIC DNA]</scope>
    <source>
        <strain evidence="1 2">CECT 7287</strain>
    </source>
</reference>
<proteinExistence type="predicted"/>
<sequence length="209" mass="24341">MRIADIKGKYDDIFSLGQLCYISIQLEKNGLRPYSGVLDWVGSPNLSSVNRLLRNRFQGFMDRHQMECIGTAGDKLYLVQDKLYDIYSNHDFFVAQNDPKLLEAYPSVKTKYDRRVARFLEKVDTAERLLFVRSGGTYEEAKELLEILDDLVRNDYVLLFLDPGQADEIEENDWPLERVCSVNVPHVDKLWNDSDHIWKELFAGIELQK</sequence>
<dbReference type="InterPro" id="IPR014903">
    <property type="entry name" value="DUF1796"/>
</dbReference>